<evidence type="ECO:0000313" key="2">
    <source>
        <dbReference type="EMBL" id="RAV32511.1"/>
    </source>
</evidence>
<evidence type="ECO:0000256" key="1">
    <source>
        <dbReference type="SAM" id="Phobius"/>
    </source>
</evidence>
<dbReference type="Proteomes" id="UP000251577">
    <property type="component" value="Unassembled WGS sequence"/>
</dbReference>
<evidence type="ECO:0000313" key="3">
    <source>
        <dbReference type="Proteomes" id="UP000251577"/>
    </source>
</evidence>
<dbReference type="PANTHER" id="PTHR40765:SF2">
    <property type="entry name" value="ESX-2 SECRETION SYSTEM ATPASE ECCB2"/>
    <property type="match status" value="1"/>
</dbReference>
<dbReference type="InterPro" id="IPR007795">
    <property type="entry name" value="T7SS_EccB"/>
</dbReference>
<reference evidence="2 3" key="1">
    <citation type="journal article" date="2018" name="Syst. Appl. Microbiol.">
        <title>Corynebacterium heidelbergense sp. nov., isolated from the preen glands of Egyptian geese (Alopochen aegyptiacus).</title>
        <authorList>
            <person name="Braun M.S."/>
            <person name="Wang E."/>
            <person name="Zimmermann S."/>
            <person name="Wink M."/>
        </authorList>
    </citation>
    <scope>NUCLEOTIDE SEQUENCE [LARGE SCALE GENOMIC DNA]</scope>
    <source>
        <strain evidence="2 3">647</strain>
    </source>
</reference>
<protein>
    <submittedName>
        <fullName evidence="2">Type VII secretion protein EccB</fullName>
    </submittedName>
</protein>
<dbReference type="Pfam" id="PF05108">
    <property type="entry name" value="T7SS_ESX1_EccB"/>
    <property type="match status" value="1"/>
</dbReference>
<feature type="transmembrane region" description="Helical" evidence="1">
    <location>
        <begin position="40"/>
        <end position="61"/>
    </location>
</feature>
<keyword evidence="1" id="KW-0472">Membrane</keyword>
<organism evidence="2 3">
    <name type="scientific">Corynebacterium heidelbergense</name>
    <dbReference type="NCBI Taxonomy" id="2055947"/>
    <lineage>
        <taxon>Bacteria</taxon>
        <taxon>Bacillati</taxon>
        <taxon>Actinomycetota</taxon>
        <taxon>Actinomycetes</taxon>
        <taxon>Mycobacteriales</taxon>
        <taxon>Corynebacteriaceae</taxon>
        <taxon>Corynebacterium</taxon>
    </lineage>
</organism>
<dbReference type="EMBL" id="QHCV01000019">
    <property type="protein sequence ID" value="RAV32511.1"/>
    <property type="molecule type" value="Genomic_DNA"/>
</dbReference>
<gene>
    <name evidence="2" type="primary">eccB</name>
    <name evidence="2" type="ORF">DLJ54_02950</name>
</gene>
<dbReference type="NCBIfam" id="TIGR03919">
    <property type="entry name" value="T7SS_EccB"/>
    <property type="match status" value="1"/>
</dbReference>
<dbReference type="AlphaFoldDB" id="A0A364V7B1"/>
<dbReference type="GO" id="GO:0005576">
    <property type="term" value="C:extracellular region"/>
    <property type="evidence" value="ECO:0007669"/>
    <property type="project" value="TreeGrafter"/>
</dbReference>
<keyword evidence="1" id="KW-1133">Transmembrane helix</keyword>
<sequence length="393" mass="41859">MRTTGLQVSGYNFLLRRLELALVIGDPRMAHDPLRSQRRALIVGVLVALLICGGAVMMALLRPAPSLDGAELAQDEKGTLHVRLEDGYHPVTNVASARLILGQPVEVKKATSDQLAKMPLGVPMGISDVPRLAPAPSQQWAVCDSGTVIAGPQARRIDNAVLTSPSGTWLIHRDSRTLVPPGTGRALGVQPREVSEEFIEQFQRRADSILPTGPTGLPAPYDVSGRVFTAGERMFVAVPGGVGEVRGAQRVLAEWNAPDVALEQALSVLLALPSAEVLPHVPAAAEVKWQTPAVPCVGREGLVVPAQRPQDSRDQRTYLGPRGTAAVLTERGYVLVSEHGLRYTVGSAKDFAALGFTSYDEVPWRILAPLPDAGALNGSRARAGVVPAQSQQQ</sequence>
<accession>A0A364V7B1</accession>
<proteinExistence type="predicted"/>
<dbReference type="Gene3D" id="3.30.2390.20">
    <property type="entry name" value="Type VII secretion system EccB, repeat 1 domain"/>
    <property type="match status" value="1"/>
</dbReference>
<dbReference type="PANTHER" id="PTHR40765">
    <property type="entry name" value="ESX-2 SECRETION SYSTEM ATPASE ECCB2"/>
    <property type="match status" value="1"/>
</dbReference>
<keyword evidence="3" id="KW-1185">Reference proteome</keyword>
<name>A0A364V7B1_9CORY</name>
<dbReference type="InterPro" id="IPR044857">
    <property type="entry name" value="T7SS_EccB_R1"/>
</dbReference>
<keyword evidence="1" id="KW-0812">Transmembrane</keyword>
<comment type="caution">
    <text evidence="2">The sequence shown here is derived from an EMBL/GenBank/DDBJ whole genome shotgun (WGS) entry which is preliminary data.</text>
</comment>
<dbReference type="RefSeq" id="WP_113630354.1">
    <property type="nucleotide sequence ID" value="NZ_QHCV01000019.1"/>
</dbReference>